<dbReference type="Proteomes" id="UP000003959">
    <property type="component" value="Unassembled WGS sequence"/>
</dbReference>
<reference evidence="2" key="1">
    <citation type="journal article" date="2011" name="Proc. Natl. Acad. Sci. U.S.A.">
        <title>Genomic insights into the physiology and ecology of the marine filamentous cyanobacterium Lyngbya majuscula.</title>
        <authorList>
            <person name="Jones A.C."/>
            <person name="Monroe E.A."/>
            <person name="Podell S."/>
            <person name="Hess W.R."/>
            <person name="Klages S."/>
            <person name="Esquenazi E."/>
            <person name="Niessen S."/>
            <person name="Hoover H."/>
            <person name="Rothmann M."/>
            <person name="Lasken R.S."/>
            <person name="Yates J.R.III."/>
            <person name="Reinhardt R."/>
            <person name="Kube M."/>
            <person name="Burkart M.D."/>
            <person name="Allen E.E."/>
            <person name="Dorrestein P.C."/>
            <person name="Gerwick W.H."/>
            <person name="Gerwick L."/>
        </authorList>
    </citation>
    <scope>NUCLEOTIDE SEQUENCE [LARGE SCALE GENOMIC DNA]</scope>
    <source>
        <strain evidence="2">3L</strain>
    </source>
</reference>
<proteinExistence type="predicted"/>
<name>F4XU08_9CYAN</name>
<dbReference type="HOGENOM" id="CLU_2735621_0_0_3"/>
<sequence>MPSKKIFSRSFARSTGKTIGANGVSFPLFYQARGSCPLGGLALYKLLPKMAKIDGDLEKGEETGSGARQRS</sequence>
<dbReference type="RefSeq" id="WP_008185876.1">
    <property type="nucleotide sequence ID" value="NZ_GL890930.1"/>
</dbReference>
<protein>
    <submittedName>
        <fullName evidence="1">Uncharacterized protein</fullName>
    </submittedName>
</protein>
<keyword evidence="2" id="KW-1185">Reference proteome</keyword>
<evidence type="ECO:0000313" key="1">
    <source>
        <dbReference type="EMBL" id="EGJ31984.1"/>
    </source>
</evidence>
<accession>F4XU08</accession>
<gene>
    <name evidence="1" type="ORF">LYNGBM3L_31610</name>
</gene>
<organism evidence="1 2">
    <name type="scientific">Moorena producens 3L</name>
    <dbReference type="NCBI Taxonomy" id="489825"/>
    <lineage>
        <taxon>Bacteria</taxon>
        <taxon>Bacillati</taxon>
        <taxon>Cyanobacteriota</taxon>
        <taxon>Cyanophyceae</taxon>
        <taxon>Coleofasciculales</taxon>
        <taxon>Coleofasciculaceae</taxon>
        <taxon>Moorena</taxon>
    </lineage>
</organism>
<dbReference type="AlphaFoldDB" id="F4XU08"/>
<dbReference type="EMBL" id="GL890930">
    <property type="protein sequence ID" value="EGJ31984.1"/>
    <property type="molecule type" value="Genomic_DNA"/>
</dbReference>
<evidence type="ECO:0000313" key="2">
    <source>
        <dbReference type="Proteomes" id="UP000003959"/>
    </source>
</evidence>